<dbReference type="InterPro" id="IPR013783">
    <property type="entry name" value="Ig-like_fold"/>
</dbReference>
<dbReference type="SUPFAM" id="SSF49265">
    <property type="entry name" value="Fibronectin type III"/>
    <property type="match status" value="2"/>
</dbReference>
<dbReference type="Proteomes" id="UP001166093">
    <property type="component" value="Unassembled WGS sequence"/>
</dbReference>
<dbReference type="PROSITE" id="PS50853">
    <property type="entry name" value="FN3"/>
    <property type="match status" value="2"/>
</dbReference>
<feature type="region of interest" description="Disordered" evidence="1">
    <location>
        <begin position="315"/>
        <end position="345"/>
    </location>
</feature>
<keyword evidence="6" id="KW-1185">Reference proteome</keyword>
<dbReference type="InterPro" id="IPR036116">
    <property type="entry name" value="FN3_sf"/>
</dbReference>
<dbReference type="Pfam" id="PF01108">
    <property type="entry name" value="Tissue_fac"/>
    <property type="match status" value="1"/>
</dbReference>
<dbReference type="EMBL" id="JAAWVQ010152102">
    <property type="protein sequence ID" value="MBN3285743.1"/>
    <property type="molecule type" value="Genomic_DNA"/>
</dbReference>
<proteinExistence type="predicted"/>
<evidence type="ECO:0000256" key="2">
    <source>
        <dbReference type="SAM" id="Phobius"/>
    </source>
</evidence>
<dbReference type="InterPro" id="IPR015373">
    <property type="entry name" value="Interferon/interleukin_rcp_dom"/>
</dbReference>
<dbReference type="InterPro" id="IPR003961">
    <property type="entry name" value="FN3_dom"/>
</dbReference>
<feature type="domain" description="Fibronectin type-III" evidence="4">
    <location>
        <begin position="129"/>
        <end position="228"/>
    </location>
</feature>
<feature type="non-terminal residue" evidence="5">
    <location>
        <position position="345"/>
    </location>
</feature>
<dbReference type="Pfam" id="PF09294">
    <property type="entry name" value="Interfer-bind"/>
    <property type="match status" value="1"/>
</dbReference>
<dbReference type="InterPro" id="IPR050650">
    <property type="entry name" value="Type-II_Cytokine-TF_Rcpt"/>
</dbReference>
<evidence type="ECO:0000313" key="5">
    <source>
        <dbReference type="EMBL" id="MBN3285743.1"/>
    </source>
</evidence>
<comment type="caution">
    <text evidence="5">The sequence shown here is derived from an EMBL/GenBank/DDBJ whole genome shotgun (WGS) entry which is preliminary data.</text>
</comment>
<gene>
    <name evidence="5" type="primary">Ifnar1a_0</name>
    <name evidence="5" type="ORF">GTO93_0005221</name>
</gene>
<dbReference type="PANTHER" id="PTHR20859:SF85">
    <property type="entry name" value="INTERFERON ALPHA_BETA RECEPTOR 1 ISOFORM X1"/>
    <property type="match status" value="1"/>
</dbReference>
<dbReference type="SMART" id="SM00060">
    <property type="entry name" value="FN3"/>
    <property type="match status" value="2"/>
</dbReference>
<keyword evidence="2" id="KW-0472">Membrane</keyword>
<organism evidence="5 6">
    <name type="scientific">Polyodon spathula</name>
    <name type="common">North American paddlefish</name>
    <name type="synonym">Squalus spathula</name>
    <dbReference type="NCBI Taxonomy" id="7913"/>
    <lineage>
        <taxon>Eukaryota</taxon>
        <taxon>Metazoa</taxon>
        <taxon>Chordata</taxon>
        <taxon>Craniata</taxon>
        <taxon>Vertebrata</taxon>
        <taxon>Euteleostomi</taxon>
        <taxon>Actinopterygii</taxon>
        <taxon>Chondrostei</taxon>
        <taxon>Acipenseriformes</taxon>
        <taxon>Polyodontidae</taxon>
        <taxon>Polyodon</taxon>
    </lineage>
</organism>
<feature type="domain" description="Fibronectin type-III" evidence="4">
    <location>
        <begin position="27"/>
        <end position="126"/>
    </location>
</feature>
<feature type="signal peptide" evidence="3">
    <location>
        <begin position="1"/>
        <end position="23"/>
    </location>
</feature>
<keyword evidence="2" id="KW-0812">Transmembrane</keyword>
<dbReference type="Gene3D" id="2.60.40.10">
    <property type="entry name" value="Immunoglobulins"/>
    <property type="match status" value="2"/>
</dbReference>
<evidence type="ECO:0000256" key="3">
    <source>
        <dbReference type="SAM" id="SignalP"/>
    </source>
</evidence>
<reference evidence="5" key="1">
    <citation type="journal article" date="2021" name="Cell">
        <title>Tracing the genetic footprints of vertebrate landing in non-teleost ray-finned fishes.</title>
        <authorList>
            <person name="Bi X."/>
            <person name="Wang K."/>
            <person name="Yang L."/>
            <person name="Pan H."/>
            <person name="Jiang H."/>
            <person name="Wei Q."/>
            <person name="Fang M."/>
            <person name="Yu H."/>
            <person name="Zhu C."/>
            <person name="Cai Y."/>
            <person name="He Y."/>
            <person name="Gan X."/>
            <person name="Zeng H."/>
            <person name="Yu D."/>
            <person name="Zhu Y."/>
            <person name="Jiang H."/>
            <person name="Qiu Q."/>
            <person name="Yang H."/>
            <person name="Zhang Y.E."/>
            <person name="Wang W."/>
            <person name="Zhu M."/>
            <person name="He S."/>
            <person name="Zhang G."/>
        </authorList>
    </citation>
    <scope>NUCLEOTIDE SEQUENCE</scope>
    <source>
        <strain evidence="5">Pddl_001</strain>
    </source>
</reference>
<feature type="transmembrane region" description="Helical" evidence="2">
    <location>
        <begin position="234"/>
        <end position="255"/>
    </location>
</feature>
<evidence type="ECO:0000256" key="1">
    <source>
        <dbReference type="SAM" id="MobiDB-lite"/>
    </source>
</evidence>
<feature type="chain" id="PRO_5046543199" evidence="3">
    <location>
        <begin position="24"/>
        <end position="345"/>
    </location>
</feature>
<evidence type="ECO:0000313" key="6">
    <source>
        <dbReference type="Proteomes" id="UP001166093"/>
    </source>
</evidence>
<protein>
    <submittedName>
        <fullName evidence="5">IRA1A protein</fullName>
    </submittedName>
</protein>
<sequence>MIVVQMFLLLDLLIMTKVHKVTGELPFPQNIRVKAVNTQFILEWDWDPQQYDETVSFTMEYIFAYQKSLKGYSSNRVCYRIPQTQCDFTYQDINYFGEYYLRLRAESKNITSKWKEIKFCPEEHSALGPPSKVNIESSNGVLKVNITDPMTHKNESMRSLMKISFLIVYWKNTSTAKNRTLTINNAETLLTGLEPWTLYCLQIQAFNEHFKKRSQFTEAVCQLTTCKDDGLTPVWMVLLIFFSSVALLLFCSYGVHVIYKVIKYSCFPQLPDSMQLYETTPNLQYTDVLLKEAEMELCCEMVSVMLIEPSPPIEPASASIRHDHQNSADSGVYSSEEGSGGAQAT</sequence>
<accession>A0ABS2YG98</accession>
<keyword evidence="3" id="KW-0732">Signal</keyword>
<dbReference type="CDD" id="cd00063">
    <property type="entry name" value="FN3"/>
    <property type="match status" value="2"/>
</dbReference>
<evidence type="ECO:0000259" key="4">
    <source>
        <dbReference type="PROSITE" id="PS50853"/>
    </source>
</evidence>
<dbReference type="PANTHER" id="PTHR20859">
    <property type="entry name" value="INTERFERON/INTERLEUKIN RECEPTOR"/>
    <property type="match status" value="1"/>
</dbReference>
<keyword evidence="2" id="KW-1133">Transmembrane helix</keyword>
<feature type="non-terminal residue" evidence="5">
    <location>
        <position position="1"/>
    </location>
</feature>
<name>A0ABS2YG98_POLSP</name>